<dbReference type="SUPFAM" id="SSF52047">
    <property type="entry name" value="RNI-like"/>
    <property type="match status" value="1"/>
</dbReference>
<evidence type="ECO:0000313" key="2">
    <source>
        <dbReference type="EMBL" id="ODM95794.1"/>
    </source>
</evidence>
<keyword evidence="3" id="KW-1185">Reference proteome</keyword>
<gene>
    <name evidence="2" type="ORF">Ocin01_10886</name>
</gene>
<organism evidence="2 3">
    <name type="scientific">Orchesella cincta</name>
    <name type="common">Springtail</name>
    <name type="synonym">Podura cincta</name>
    <dbReference type="NCBI Taxonomy" id="48709"/>
    <lineage>
        <taxon>Eukaryota</taxon>
        <taxon>Metazoa</taxon>
        <taxon>Ecdysozoa</taxon>
        <taxon>Arthropoda</taxon>
        <taxon>Hexapoda</taxon>
        <taxon>Collembola</taxon>
        <taxon>Entomobryomorpha</taxon>
        <taxon>Entomobryoidea</taxon>
        <taxon>Orchesellidae</taxon>
        <taxon>Orchesellinae</taxon>
        <taxon>Orchesella</taxon>
    </lineage>
</organism>
<dbReference type="Gene3D" id="3.80.10.10">
    <property type="entry name" value="Ribonuclease Inhibitor"/>
    <property type="match status" value="1"/>
</dbReference>
<sequence length="551" mass="64474">MNLLDIIPEEVIYHHVLPNLNLHELLRFRRVCKRTKSLAENFLNQFEHNVELEINETSKPLKSFLQLGLPASHIYLNNTGPDIFQEIEIAKFLDLYGNSITHLRVHKFFTFLEYHEFLFYQGLTNLHHLEFEEIDATSRNCFNSPDRQKSPFPPNFRNIKSLKIGMVHRSASYDTGYAWDLIEFCNKLESVSHPLYKDVFEGMSIHPDGPFGCVQSMMLQRFYDRPEENNLKYYDLENYEYDVLYPNSIKFLMLCEDCYRFDIRLLNVDAALFRNISPSMRNFFPVVADPVVSLRNVHASVFLMELPNLEKLVISSTLSCSMISQWNKDPKWPKLEILDVTVDSEWLDEMHPFHQGTMDLLEIFFKDVVRLNLTDLRLRFTDFAPGHELPRPKALHVITSCPNLKKLTICKWHGTNKALSKLWSGLTELEEITLESCELLGNVGFVGEDSKDPVFLKLKKLKKLELKNLDEMPKITDTIFRLVLRHMKLTHLILSSECPLDNITAQGIQSLLTGEFASSIEKFPFRDWSLRNMTEEEFHNMEIQFRSYNMV</sequence>
<dbReference type="EMBL" id="LJIJ01000619">
    <property type="protein sequence ID" value="ODM95794.1"/>
    <property type="molecule type" value="Genomic_DNA"/>
</dbReference>
<dbReference type="AlphaFoldDB" id="A0A1D2MSN0"/>
<name>A0A1D2MSN0_ORCCI</name>
<dbReference type="Pfam" id="PF00646">
    <property type="entry name" value="F-box"/>
    <property type="match status" value="1"/>
</dbReference>
<dbReference type="InterPro" id="IPR032675">
    <property type="entry name" value="LRR_dom_sf"/>
</dbReference>
<accession>A0A1D2MSN0</accession>
<proteinExistence type="predicted"/>
<dbReference type="InterPro" id="IPR001810">
    <property type="entry name" value="F-box_dom"/>
</dbReference>
<reference evidence="2 3" key="1">
    <citation type="journal article" date="2016" name="Genome Biol. Evol.">
        <title>Gene Family Evolution Reflects Adaptation to Soil Environmental Stressors in the Genome of the Collembolan Orchesella cincta.</title>
        <authorList>
            <person name="Faddeeva-Vakhrusheva A."/>
            <person name="Derks M.F."/>
            <person name="Anvar S.Y."/>
            <person name="Agamennone V."/>
            <person name="Suring W."/>
            <person name="Smit S."/>
            <person name="van Straalen N.M."/>
            <person name="Roelofs D."/>
        </authorList>
    </citation>
    <scope>NUCLEOTIDE SEQUENCE [LARGE SCALE GENOMIC DNA]</scope>
    <source>
        <tissue evidence="2">Mixed pool</tissue>
    </source>
</reference>
<comment type="caution">
    <text evidence="2">The sequence shown here is derived from an EMBL/GenBank/DDBJ whole genome shotgun (WGS) entry which is preliminary data.</text>
</comment>
<dbReference type="Proteomes" id="UP000094527">
    <property type="component" value="Unassembled WGS sequence"/>
</dbReference>
<evidence type="ECO:0000259" key="1">
    <source>
        <dbReference type="Pfam" id="PF00646"/>
    </source>
</evidence>
<protein>
    <submittedName>
        <fullName evidence="2">Putative RNA-binding protein EEED8.10</fullName>
    </submittedName>
</protein>
<feature type="domain" description="F-box" evidence="1">
    <location>
        <begin position="12"/>
        <end position="42"/>
    </location>
</feature>
<evidence type="ECO:0000313" key="3">
    <source>
        <dbReference type="Proteomes" id="UP000094527"/>
    </source>
</evidence>
<dbReference type="CDD" id="cd22126">
    <property type="entry name" value="F-box_FBXL15"/>
    <property type="match status" value="1"/>
</dbReference>